<dbReference type="Proteomes" id="UP000070491">
    <property type="component" value="Unassembled WGS sequence"/>
</dbReference>
<comment type="similarity">
    <text evidence="8">Belongs to the 4Fe4S bacterial-type ferredoxin family. RnfC subfamily.</text>
</comment>
<dbReference type="Pfam" id="PF13375">
    <property type="entry name" value="RnfC_N"/>
    <property type="match status" value="1"/>
</dbReference>
<name>A0A133VI36_9EURY</name>
<evidence type="ECO:0000256" key="7">
    <source>
        <dbReference type="ARBA" id="ARBA00023014"/>
    </source>
</evidence>
<reference evidence="10 11" key="1">
    <citation type="journal article" date="2016" name="Sci. Rep.">
        <title>Metabolic traits of an uncultured archaeal lineage -MSBL1- from brine pools of the Red Sea.</title>
        <authorList>
            <person name="Mwirichia R."/>
            <person name="Alam I."/>
            <person name="Rashid M."/>
            <person name="Vinu M."/>
            <person name="Ba-Alawi W."/>
            <person name="Anthony Kamau A."/>
            <person name="Kamanda Ngugi D."/>
            <person name="Goker M."/>
            <person name="Klenk H.P."/>
            <person name="Bajic V."/>
            <person name="Stingl U."/>
        </authorList>
    </citation>
    <scope>NUCLEOTIDE SEQUENCE [LARGE SCALE GENOMIC DNA]</scope>
    <source>
        <strain evidence="10">SCGC-AAA382F02</strain>
    </source>
</reference>
<keyword evidence="7 8" id="KW-0411">Iron-sulfur</keyword>
<comment type="subunit">
    <text evidence="8">The Rnf complex is probably composed of eight subunits, including RnfA, RnfB, RnfC, RnfD, RnfE and RnfG.</text>
</comment>
<dbReference type="InterPro" id="IPR017896">
    <property type="entry name" value="4Fe4S_Fe-S-bd"/>
</dbReference>
<evidence type="ECO:0000256" key="1">
    <source>
        <dbReference type="ARBA" id="ARBA00022448"/>
    </source>
</evidence>
<dbReference type="GO" id="GO:0046872">
    <property type="term" value="F:metal ion binding"/>
    <property type="evidence" value="ECO:0007669"/>
    <property type="project" value="UniProtKB-KW"/>
</dbReference>
<comment type="function">
    <text evidence="8">Part of a membrane-bound complex that couples electron transfer with translocation of ions across the membrane.</text>
</comment>
<dbReference type="Gene3D" id="3.30.70.20">
    <property type="match status" value="1"/>
</dbReference>
<feature type="binding site" evidence="8">
    <location>
        <position position="371"/>
    </location>
    <ligand>
        <name>[4Fe-4S] cluster</name>
        <dbReference type="ChEBI" id="CHEBI:49883"/>
        <label>2</label>
    </ligand>
</feature>
<dbReference type="PANTHER" id="PTHR43034">
    <property type="entry name" value="ION-TRANSLOCATING OXIDOREDUCTASE COMPLEX SUBUNIT C"/>
    <property type="match status" value="1"/>
</dbReference>
<feature type="binding site" evidence="8">
    <location>
        <position position="361"/>
    </location>
    <ligand>
        <name>[4Fe-4S] cluster</name>
        <dbReference type="ChEBI" id="CHEBI:49883"/>
        <label>1</label>
    </ligand>
</feature>
<keyword evidence="3 8" id="KW-0479">Metal-binding</keyword>
<sequence length="433" mass="47406">MIKAKDFEGGVHPEYKKLTAKKEIEKAELPKKVIFPLRQYVGKIYEPLVDEGDHLKVGQKIGDSDYAISAPIHASVSGEVSELTTHPSPLGGEVKSIVIESDEKDEWVETKGINPKKAAKEEIIAKIRECGLVGLGGAGFPTHTKLSPPKGKTVDTVIINGAECEPYLTSDHRLMLEEGEKIIKGAKIIEKILKPERTLIAIENNKPDAIKNLKNLSDENIEIVPLETKYPQGDERHIIKAVLDREVPSGGLPFDVGVGVQNVGTTKAIHDAVYEGTPLIERVISVTGDVQNRKNLLARIGTPFSNLINQCGGGKGKTRQVIFGGPMMGTAQTKDAPIMRGTTGIVVFNEKRVEKGEELPCIKCGRCIEACPMNLMPTKLKDLVENEMWETAQEDYNLLSCDRCGCCAYVCPSKIPLVETIRDGQCDFRERGG</sequence>
<comment type="caution">
    <text evidence="10">The sequence shown here is derived from an EMBL/GenBank/DDBJ whole genome shotgun (WGS) entry which is preliminary data.</text>
</comment>
<feature type="domain" description="4Fe-4S ferredoxin-type" evidence="9">
    <location>
        <begin position="390"/>
        <end position="421"/>
    </location>
</feature>
<evidence type="ECO:0000313" key="10">
    <source>
        <dbReference type="EMBL" id="KXB06089.1"/>
    </source>
</evidence>
<keyword evidence="1 8" id="KW-0813">Transport</keyword>
<dbReference type="Gene3D" id="3.10.20.600">
    <property type="match status" value="1"/>
</dbReference>
<feature type="binding site" evidence="8">
    <location>
        <position position="364"/>
    </location>
    <ligand>
        <name>[4Fe-4S] cluster</name>
        <dbReference type="ChEBI" id="CHEBI:49883"/>
        <label>1</label>
    </ligand>
</feature>
<keyword evidence="8" id="KW-1278">Translocase</keyword>
<dbReference type="Gene3D" id="3.40.50.11540">
    <property type="entry name" value="NADH-ubiquinone oxidoreductase 51kDa subunit"/>
    <property type="match status" value="1"/>
</dbReference>
<keyword evidence="4 8" id="KW-0677">Repeat</keyword>
<feature type="binding site" evidence="8">
    <location>
        <position position="404"/>
    </location>
    <ligand>
        <name>[4Fe-4S] cluster</name>
        <dbReference type="ChEBI" id="CHEBI:49883"/>
        <label>2</label>
    </ligand>
</feature>
<dbReference type="Pfam" id="PF10531">
    <property type="entry name" value="SLBB"/>
    <property type="match status" value="1"/>
</dbReference>
<dbReference type="GO" id="GO:0009055">
    <property type="term" value="F:electron transfer activity"/>
    <property type="evidence" value="ECO:0007669"/>
    <property type="project" value="InterPro"/>
</dbReference>
<keyword evidence="8" id="KW-0472">Membrane</keyword>
<dbReference type="InterPro" id="IPR011538">
    <property type="entry name" value="Nuo51_FMN-bd"/>
</dbReference>
<protein>
    <recommendedName>
        <fullName evidence="8">Ion-translocating oxidoreductase complex subunit C</fullName>
        <ecNumber evidence="8">7.-.-.-</ecNumber>
    </recommendedName>
    <alternativeName>
        <fullName evidence="8">Rnf electron transport complex subunit C</fullName>
    </alternativeName>
</protein>
<dbReference type="Pfam" id="PF01512">
    <property type="entry name" value="Complex1_51K"/>
    <property type="match status" value="1"/>
</dbReference>
<dbReference type="InterPro" id="IPR010208">
    <property type="entry name" value="Ion_transpt_RnfC/RsxC"/>
</dbReference>
<dbReference type="InterPro" id="IPR026902">
    <property type="entry name" value="RnfC_N"/>
</dbReference>
<feature type="binding site" evidence="8">
    <location>
        <position position="411"/>
    </location>
    <ligand>
        <name>[4Fe-4S] cluster</name>
        <dbReference type="ChEBI" id="CHEBI:49883"/>
        <label>1</label>
    </ligand>
</feature>
<feature type="domain" description="4Fe-4S ferredoxin-type" evidence="9">
    <location>
        <begin position="351"/>
        <end position="381"/>
    </location>
</feature>
<gene>
    <name evidence="8" type="primary">rnfC</name>
    <name evidence="10" type="ORF">AKJ53_01325</name>
</gene>
<evidence type="ECO:0000256" key="2">
    <source>
        <dbReference type="ARBA" id="ARBA00022485"/>
    </source>
</evidence>
<dbReference type="NCBIfam" id="TIGR01945">
    <property type="entry name" value="rnfC"/>
    <property type="match status" value="1"/>
</dbReference>
<evidence type="ECO:0000256" key="3">
    <source>
        <dbReference type="ARBA" id="ARBA00022723"/>
    </source>
</evidence>
<dbReference type="InterPro" id="IPR019554">
    <property type="entry name" value="Soluble_ligand-bd"/>
</dbReference>
<dbReference type="GO" id="GO:0016491">
    <property type="term" value="F:oxidoreductase activity"/>
    <property type="evidence" value="ECO:0007669"/>
    <property type="project" value="UniProtKB-ARBA"/>
</dbReference>
<comment type="cofactor">
    <cofactor evidence="8">
        <name>[4Fe-4S] cluster</name>
        <dbReference type="ChEBI" id="CHEBI:49883"/>
    </cofactor>
    <text evidence="8">Binds 2 [4Fe-4S] clusters per subunit.</text>
</comment>
<evidence type="ECO:0000313" key="11">
    <source>
        <dbReference type="Proteomes" id="UP000070491"/>
    </source>
</evidence>
<dbReference type="PANTHER" id="PTHR43034:SF2">
    <property type="entry name" value="ION-TRANSLOCATING OXIDOREDUCTASE COMPLEX SUBUNIT C"/>
    <property type="match status" value="1"/>
</dbReference>
<evidence type="ECO:0000256" key="6">
    <source>
        <dbReference type="ARBA" id="ARBA00023004"/>
    </source>
</evidence>
<dbReference type="PATRIC" id="fig|1698282.3.peg.97"/>
<feature type="binding site" evidence="8">
    <location>
        <position position="407"/>
    </location>
    <ligand>
        <name>[4Fe-4S] cluster</name>
        <dbReference type="ChEBI" id="CHEBI:49883"/>
        <label>2</label>
    </ligand>
</feature>
<dbReference type="NCBIfam" id="NF003454">
    <property type="entry name" value="PRK05035.1"/>
    <property type="match status" value="1"/>
</dbReference>
<dbReference type="GO" id="GO:0005886">
    <property type="term" value="C:plasma membrane"/>
    <property type="evidence" value="ECO:0007669"/>
    <property type="project" value="UniProtKB-SubCell"/>
</dbReference>
<keyword evidence="8" id="KW-1003">Cell membrane</keyword>
<keyword evidence="2 8" id="KW-0004">4Fe-4S</keyword>
<feature type="binding site" evidence="8">
    <location>
        <position position="367"/>
    </location>
    <ligand>
        <name>[4Fe-4S] cluster</name>
        <dbReference type="ChEBI" id="CHEBI:49883"/>
        <label>1</label>
    </ligand>
</feature>
<evidence type="ECO:0000259" key="9">
    <source>
        <dbReference type="PROSITE" id="PS51379"/>
    </source>
</evidence>
<dbReference type="SUPFAM" id="SSF142019">
    <property type="entry name" value="Nqo1 FMN-binding domain-like"/>
    <property type="match status" value="1"/>
</dbReference>
<dbReference type="EC" id="7.-.-.-" evidence="8"/>
<dbReference type="EMBL" id="LHYG01000015">
    <property type="protein sequence ID" value="KXB06089.1"/>
    <property type="molecule type" value="Genomic_DNA"/>
</dbReference>
<dbReference type="HAMAP" id="MF_00461">
    <property type="entry name" value="RsxC_RnfC"/>
    <property type="match status" value="1"/>
</dbReference>
<dbReference type="InterPro" id="IPR037225">
    <property type="entry name" value="Nuo51_FMN-bd_sf"/>
</dbReference>
<evidence type="ECO:0000256" key="4">
    <source>
        <dbReference type="ARBA" id="ARBA00022737"/>
    </source>
</evidence>
<dbReference type="GO" id="GO:0022900">
    <property type="term" value="P:electron transport chain"/>
    <property type="evidence" value="ECO:0007669"/>
    <property type="project" value="UniProtKB-UniRule"/>
</dbReference>
<feature type="binding site" evidence="8">
    <location>
        <position position="401"/>
    </location>
    <ligand>
        <name>[4Fe-4S] cluster</name>
        <dbReference type="ChEBI" id="CHEBI:49883"/>
        <label>2</label>
    </ligand>
</feature>
<dbReference type="InterPro" id="IPR017900">
    <property type="entry name" value="4Fe4S_Fe_S_CS"/>
</dbReference>
<keyword evidence="11" id="KW-1185">Reference proteome</keyword>
<dbReference type="SUPFAM" id="SSF46548">
    <property type="entry name" value="alpha-helical ferredoxin"/>
    <property type="match status" value="1"/>
</dbReference>
<dbReference type="AlphaFoldDB" id="A0A133VI36"/>
<proteinExistence type="inferred from homology"/>
<accession>A0A133VI36</accession>
<dbReference type="Pfam" id="PF12838">
    <property type="entry name" value="Fer4_7"/>
    <property type="match status" value="1"/>
</dbReference>
<dbReference type="PROSITE" id="PS51379">
    <property type="entry name" value="4FE4S_FER_2"/>
    <property type="match status" value="2"/>
</dbReference>
<keyword evidence="6 8" id="KW-0408">Iron</keyword>
<evidence type="ECO:0000256" key="5">
    <source>
        <dbReference type="ARBA" id="ARBA00022982"/>
    </source>
</evidence>
<dbReference type="GO" id="GO:0051539">
    <property type="term" value="F:4 iron, 4 sulfur cluster binding"/>
    <property type="evidence" value="ECO:0007669"/>
    <property type="project" value="UniProtKB-KW"/>
</dbReference>
<evidence type="ECO:0000256" key="8">
    <source>
        <dbReference type="HAMAP-Rule" id="MF_00461"/>
    </source>
</evidence>
<organism evidence="10 11">
    <name type="scientific">candidate division MSBL1 archaeon SCGC-AAA382F02</name>
    <dbReference type="NCBI Taxonomy" id="1698282"/>
    <lineage>
        <taxon>Archaea</taxon>
        <taxon>Methanobacteriati</taxon>
        <taxon>Methanobacteriota</taxon>
        <taxon>candidate division MSBL1</taxon>
    </lineage>
</organism>
<dbReference type="PROSITE" id="PS00198">
    <property type="entry name" value="4FE4S_FER_1"/>
    <property type="match status" value="2"/>
</dbReference>
<keyword evidence="5 8" id="KW-0249">Electron transport</keyword>
<comment type="subcellular location">
    <subcellularLocation>
        <location evidence="8">Cell membrane</location>
        <topology evidence="8">Peripheral membrane protein</topology>
    </subcellularLocation>
</comment>